<evidence type="ECO:0000313" key="25">
    <source>
        <dbReference type="EMBL" id="HBT49120.1"/>
    </source>
</evidence>
<comment type="cofactor">
    <cofactor evidence="2 17 20">
        <name>Mg(2+)</name>
        <dbReference type="ChEBI" id="CHEBI:18420"/>
    </cofactor>
</comment>
<evidence type="ECO:0000256" key="15">
    <source>
        <dbReference type="ARBA" id="ARBA00022842"/>
    </source>
</evidence>
<dbReference type="Pfam" id="PF02896">
    <property type="entry name" value="PEP-utilizers_C"/>
    <property type="match status" value="1"/>
</dbReference>
<feature type="binding site" evidence="20">
    <location>
        <position position="431"/>
    </location>
    <ligand>
        <name>Mg(2+)</name>
        <dbReference type="ChEBI" id="CHEBI:18420"/>
    </ligand>
</feature>
<dbReference type="GO" id="GO:0009401">
    <property type="term" value="P:phosphoenolpyruvate-dependent sugar phosphotransferase system"/>
    <property type="evidence" value="ECO:0007669"/>
    <property type="project" value="UniProtKB-KW"/>
</dbReference>
<dbReference type="Gene3D" id="1.10.274.10">
    <property type="entry name" value="PtsI, HPr-binding domain"/>
    <property type="match status" value="1"/>
</dbReference>
<keyword evidence="15 17" id="KW-0460">Magnesium</keyword>
<dbReference type="InterPro" id="IPR018274">
    <property type="entry name" value="PEP_util_AS"/>
</dbReference>
<keyword evidence="13 17" id="KW-0479">Metal-binding</keyword>
<evidence type="ECO:0000256" key="1">
    <source>
        <dbReference type="ARBA" id="ARBA00000683"/>
    </source>
</evidence>
<evidence type="ECO:0000259" key="23">
    <source>
        <dbReference type="Pfam" id="PF02896"/>
    </source>
</evidence>
<dbReference type="InterPro" id="IPR008279">
    <property type="entry name" value="PEP-util_enz_mobile_dom"/>
</dbReference>
<proteinExistence type="inferred from homology"/>
<evidence type="ECO:0000256" key="18">
    <source>
        <dbReference type="PIRSR" id="PIRSR000732-1"/>
    </source>
</evidence>
<dbReference type="PROSITE" id="PS00742">
    <property type="entry name" value="PEP_ENZYMES_2"/>
    <property type="match status" value="1"/>
</dbReference>
<evidence type="ECO:0000256" key="2">
    <source>
        <dbReference type="ARBA" id="ARBA00001946"/>
    </source>
</evidence>
<dbReference type="PANTHER" id="PTHR46244">
    <property type="entry name" value="PHOSPHOENOLPYRUVATE-PROTEIN PHOSPHOTRANSFERASE"/>
    <property type="match status" value="1"/>
</dbReference>
<evidence type="ECO:0000256" key="21">
    <source>
        <dbReference type="SAM" id="Coils"/>
    </source>
</evidence>
<evidence type="ECO:0000256" key="19">
    <source>
        <dbReference type="PIRSR" id="PIRSR000732-2"/>
    </source>
</evidence>
<evidence type="ECO:0000256" key="14">
    <source>
        <dbReference type="ARBA" id="ARBA00022777"/>
    </source>
</evidence>
<gene>
    <name evidence="25" type="primary">ptsP</name>
    <name evidence="25" type="ORF">DEA61_04640</name>
</gene>
<dbReference type="PIRSF" id="PIRSF000732">
    <property type="entry name" value="PTS_enzyme_I"/>
    <property type="match status" value="1"/>
</dbReference>
<feature type="binding site" evidence="19">
    <location>
        <position position="296"/>
    </location>
    <ligand>
        <name>phosphoenolpyruvate</name>
        <dbReference type="ChEBI" id="CHEBI:58702"/>
    </ligand>
</feature>
<dbReference type="InterPro" id="IPR036637">
    <property type="entry name" value="Phosphohistidine_dom_sf"/>
</dbReference>
<evidence type="ECO:0000256" key="7">
    <source>
        <dbReference type="ARBA" id="ARBA00016544"/>
    </source>
</evidence>
<dbReference type="GO" id="GO:0008965">
    <property type="term" value="F:phosphoenolpyruvate-protein phosphotransferase activity"/>
    <property type="evidence" value="ECO:0007669"/>
    <property type="project" value="UniProtKB-EC"/>
</dbReference>
<feature type="binding site" evidence="19">
    <location>
        <position position="465"/>
    </location>
    <ligand>
        <name>phosphoenolpyruvate</name>
        <dbReference type="ChEBI" id="CHEBI:58702"/>
    </ligand>
</feature>
<comment type="similarity">
    <text evidence="5 17">Belongs to the PEP-utilizing enzyme family.</text>
</comment>
<dbReference type="Gene3D" id="3.50.30.10">
    <property type="entry name" value="Phosphohistidine domain"/>
    <property type="match status" value="1"/>
</dbReference>
<name>A0A101E5D6_9THEO</name>
<keyword evidence="10 17" id="KW-0762">Sugar transport</keyword>
<evidence type="ECO:0000256" key="16">
    <source>
        <dbReference type="ARBA" id="ARBA00033235"/>
    </source>
</evidence>
<keyword evidence="8 17" id="KW-0813">Transport</keyword>
<dbReference type="SUPFAM" id="SSF51621">
    <property type="entry name" value="Phosphoenolpyruvate/pyruvate domain"/>
    <property type="match status" value="1"/>
</dbReference>
<dbReference type="PROSITE" id="PS00370">
    <property type="entry name" value="PEP_ENZYMES_PHOS_SITE"/>
    <property type="match status" value="1"/>
</dbReference>
<dbReference type="GO" id="GO:0016301">
    <property type="term" value="F:kinase activity"/>
    <property type="evidence" value="ECO:0007669"/>
    <property type="project" value="UniProtKB-KW"/>
</dbReference>
<keyword evidence="25" id="KW-0670">Pyruvate</keyword>
<feature type="binding site" evidence="19">
    <location>
        <begin position="454"/>
        <end position="455"/>
    </location>
    <ligand>
        <name>phosphoenolpyruvate</name>
        <dbReference type="ChEBI" id="CHEBI:58702"/>
    </ligand>
</feature>
<dbReference type="InterPro" id="IPR023151">
    <property type="entry name" value="PEP_util_CS"/>
</dbReference>
<keyword evidence="9 17" id="KW-0963">Cytoplasm</keyword>
<dbReference type="EMBL" id="DOLB01000081">
    <property type="protein sequence ID" value="HBT49120.1"/>
    <property type="molecule type" value="Genomic_DNA"/>
</dbReference>
<dbReference type="RefSeq" id="WP_278428966.1">
    <property type="nucleotide sequence ID" value="NZ_DOLB01000081.1"/>
</dbReference>
<protein>
    <recommendedName>
        <fullName evidence="7 17">Phosphoenolpyruvate-protein phosphotransferase</fullName>
        <ecNumber evidence="6 17">2.7.3.9</ecNumber>
    </recommendedName>
    <alternativeName>
        <fullName evidence="16 17">Phosphotransferase system, enzyme I</fullName>
    </alternativeName>
</protein>
<evidence type="ECO:0000256" key="20">
    <source>
        <dbReference type="PIRSR" id="PIRSR000732-3"/>
    </source>
</evidence>
<dbReference type="PANTHER" id="PTHR46244:SF3">
    <property type="entry name" value="PHOSPHOENOLPYRUVATE-PROTEIN PHOSPHOTRANSFERASE"/>
    <property type="match status" value="1"/>
</dbReference>
<feature type="domain" description="PEP-utilising enzyme C-terminal" evidence="23">
    <location>
        <begin position="252"/>
        <end position="541"/>
    </location>
</feature>
<evidence type="ECO:0000256" key="11">
    <source>
        <dbReference type="ARBA" id="ARBA00022679"/>
    </source>
</evidence>
<feature type="coiled-coil region" evidence="21">
    <location>
        <begin position="33"/>
        <end position="64"/>
    </location>
</feature>
<dbReference type="InterPro" id="IPR008731">
    <property type="entry name" value="PTS_EIN"/>
</dbReference>
<dbReference type="InterPro" id="IPR024692">
    <property type="entry name" value="PTS_EI"/>
</dbReference>
<evidence type="ECO:0000256" key="5">
    <source>
        <dbReference type="ARBA" id="ARBA00007837"/>
    </source>
</evidence>
<dbReference type="AlphaFoldDB" id="A0A101E5D6"/>
<dbReference type="Pfam" id="PF00391">
    <property type="entry name" value="PEP-utilizers"/>
    <property type="match status" value="1"/>
</dbReference>
<dbReference type="Proteomes" id="UP000264445">
    <property type="component" value="Unassembled WGS sequence"/>
</dbReference>
<feature type="binding site" evidence="19">
    <location>
        <position position="332"/>
    </location>
    <ligand>
        <name>phosphoenolpyruvate</name>
        <dbReference type="ChEBI" id="CHEBI:58702"/>
    </ligand>
</feature>
<keyword evidence="11 17" id="KW-0808">Transferase</keyword>
<evidence type="ECO:0000256" key="3">
    <source>
        <dbReference type="ARBA" id="ARBA00002728"/>
    </source>
</evidence>
<feature type="active site" description="Proton donor" evidence="18">
    <location>
        <position position="502"/>
    </location>
</feature>
<organism evidence="25 26">
    <name type="scientific">Caldanaerobacter subterraneus</name>
    <dbReference type="NCBI Taxonomy" id="911092"/>
    <lineage>
        <taxon>Bacteria</taxon>
        <taxon>Bacillati</taxon>
        <taxon>Bacillota</taxon>
        <taxon>Clostridia</taxon>
        <taxon>Thermoanaerobacterales</taxon>
        <taxon>Thermoanaerobacteraceae</taxon>
        <taxon>Caldanaerobacter</taxon>
    </lineage>
</organism>
<evidence type="ECO:0000256" key="9">
    <source>
        <dbReference type="ARBA" id="ARBA00022490"/>
    </source>
</evidence>
<dbReference type="InterPro" id="IPR000121">
    <property type="entry name" value="PEP_util_C"/>
</dbReference>
<evidence type="ECO:0000256" key="13">
    <source>
        <dbReference type="ARBA" id="ARBA00022723"/>
    </source>
</evidence>
<keyword evidence="12 17" id="KW-0598">Phosphotransferase system</keyword>
<evidence type="ECO:0000259" key="24">
    <source>
        <dbReference type="Pfam" id="PF05524"/>
    </source>
</evidence>
<evidence type="ECO:0000256" key="12">
    <source>
        <dbReference type="ARBA" id="ARBA00022683"/>
    </source>
</evidence>
<dbReference type="Pfam" id="PF05524">
    <property type="entry name" value="PEP-utilisers_N"/>
    <property type="match status" value="1"/>
</dbReference>
<dbReference type="InterPro" id="IPR015813">
    <property type="entry name" value="Pyrv/PenolPyrv_kinase-like_dom"/>
</dbReference>
<dbReference type="SUPFAM" id="SSF52009">
    <property type="entry name" value="Phosphohistidine domain"/>
    <property type="match status" value="1"/>
</dbReference>
<feature type="domain" description="PEP-utilising enzyme mobile" evidence="22">
    <location>
        <begin position="153"/>
        <end position="225"/>
    </location>
</feature>
<dbReference type="InterPro" id="IPR040442">
    <property type="entry name" value="Pyrv_kinase-like_dom_sf"/>
</dbReference>
<dbReference type="InterPro" id="IPR006318">
    <property type="entry name" value="PTS_EI-like"/>
</dbReference>
<accession>A0A101E5D6</accession>
<dbReference type="PRINTS" id="PR01736">
    <property type="entry name" value="PHPHTRNFRASE"/>
</dbReference>
<evidence type="ECO:0000256" key="10">
    <source>
        <dbReference type="ARBA" id="ARBA00022597"/>
    </source>
</evidence>
<feature type="binding site" evidence="20">
    <location>
        <position position="455"/>
    </location>
    <ligand>
        <name>Mg(2+)</name>
        <dbReference type="ChEBI" id="CHEBI:18420"/>
    </ligand>
</feature>
<reference evidence="25 26" key="1">
    <citation type="journal article" date="2018" name="Nat. Biotechnol.">
        <title>A standardized bacterial taxonomy based on genome phylogeny substantially revises the tree of life.</title>
        <authorList>
            <person name="Parks D.H."/>
            <person name="Chuvochina M."/>
            <person name="Waite D.W."/>
            <person name="Rinke C."/>
            <person name="Skarshewski A."/>
            <person name="Chaumeil P.A."/>
            <person name="Hugenholtz P."/>
        </authorList>
    </citation>
    <scope>NUCLEOTIDE SEQUENCE [LARGE SCALE GENOMIC DNA]</scope>
    <source>
        <strain evidence="25">UBA12544</strain>
    </source>
</reference>
<dbReference type="EC" id="2.7.3.9" evidence="6 17"/>
<feature type="domain" description="Phosphotransferase system enzyme I N-terminal" evidence="24">
    <location>
        <begin position="3"/>
        <end position="126"/>
    </location>
</feature>
<evidence type="ECO:0000313" key="26">
    <source>
        <dbReference type="Proteomes" id="UP000264445"/>
    </source>
</evidence>
<comment type="caution">
    <text evidence="25">The sequence shown here is derived from an EMBL/GenBank/DDBJ whole genome shotgun (WGS) entry which is preliminary data.</text>
</comment>
<evidence type="ECO:0000256" key="17">
    <source>
        <dbReference type="PIRNR" id="PIRNR000732"/>
    </source>
</evidence>
<comment type="subcellular location">
    <subcellularLocation>
        <location evidence="4 17">Cytoplasm</location>
    </subcellularLocation>
</comment>
<dbReference type="GO" id="GO:0046872">
    <property type="term" value="F:metal ion binding"/>
    <property type="evidence" value="ECO:0007669"/>
    <property type="project" value="UniProtKB-KW"/>
</dbReference>
<dbReference type="SUPFAM" id="SSF47831">
    <property type="entry name" value="Enzyme I of the PEP:sugar phosphotransferase system HPr-binding (sub)domain"/>
    <property type="match status" value="1"/>
</dbReference>
<dbReference type="NCBIfam" id="TIGR01417">
    <property type="entry name" value="PTS_I_fam"/>
    <property type="match status" value="1"/>
</dbReference>
<dbReference type="Gene3D" id="3.20.20.60">
    <property type="entry name" value="Phosphoenolpyruvate-binding domains"/>
    <property type="match status" value="1"/>
</dbReference>
<keyword evidence="21" id="KW-0175">Coiled coil</keyword>
<comment type="function">
    <text evidence="3 17">General (non sugar-specific) component of the phosphoenolpyruvate-dependent sugar phosphotransferase system (sugar PTS). This major carbohydrate active-transport system catalyzes the phosphorylation of incoming sugar substrates concomitantly with their translocation across the cell membrane. Enzyme I transfers the phosphoryl group from phosphoenolpyruvate (PEP) to the phosphoryl carrier protein (HPr).</text>
</comment>
<dbReference type="InterPro" id="IPR036618">
    <property type="entry name" value="PtsI_HPr-bd_sf"/>
</dbReference>
<sequence>MLKGVAASPGIAIGKAFLYTKEKVTINVEKIEESKVEEEIAKFRKALEVTQEEIEKIKEKALKEFGKEKAEIFEAHLMLASDPELIEGVENMIKTELVTADNAVNKVIEQNASVMESLNDEYLRERAVDLRDVGNRIIENLLGVKSVNLSDLEEEVVVIARDLTPSDTATMKKEMVLGFATDVGGRTSHTAIMARSLEIPAVVGLGNVTSQVKAGDLVIVDGLEGIVIVNPDEKTVEDYKSKKESYEKRVEGLKQLKDLPAETPDGKKVMLAANIGTPKDVASALANGAEGVGLFRTEFLYMDRNSLPSEEEQFEAYKEVVEKMGGRPVTIRTLDIGGDKELPYLDMPKEMNPFLGYRAIRLCLDRPDIFKTQLRAILRASAYGNVQIMYPMISSVEEVRKANSILEEVKAELDREGVKYDKEIKVGIMVEIPSAALTADILAKEVDFFSIGTNDLTQYTLAVDRMNEHVKEYYQPFHPAILRLVKMVIDAAHKEGKFAAMCGEMAGDPLAAVILLGLGLDEFSMSATSIPEIKNIIRNVEYEKAKEIAEKALNMSEAREIEKMMKDVIKDIG</sequence>
<evidence type="ECO:0000256" key="4">
    <source>
        <dbReference type="ARBA" id="ARBA00004496"/>
    </source>
</evidence>
<evidence type="ECO:0000259" key="22">
    <source>
        <dbReference type="Pfam" id="PF00391"/>
    </source>
</evidence>
<dbReference type="FunFam" id="3.20.20.60:FF:000007">
    <property type="entry name" value="Phosphoenolpyruvate-protein phosphotransferase"/>
    <property type="match status" value="1"/>
</dbReference>
<evidence type="ECO:0000256" key="8">
    <source>
        <dbReference type="ARBA" id="ARBA00022448"/>
    </source>
</evidence>
<dbReference type="InterPro" id="IPR050499">
    <property type="entry name" value="PEP-utilizing_PTS_enzyme"/>
</dbReference>
<keyword evidence="14 17" id="KW-0418">Kinase</keyword>
<dbReference type="GO" id="GO:0005737">
    <property type="term" value="C:cytoplasm"/>
    <property type="evidence" value="ECO:0007669"/>
    <property type="project" value="UniProtKB-SubCell"/>
</dbReference>
<evidence type="ECO:0000256" key="6">
    <source>
        <dbReference type="ARBA" id="ARBA00012232"/>
    </source>
</evidence>
<comment type="catalytic activity">
    <reaction evidence="1 17">
        <text>L-histidyl-[protein] + phosphoenolpyruvate = N(pros)-phospho-L-histidyl-[protein] + pyruvate</text>
        <dbReference type="Rhea" id="RHEA:23880"/>
        <dbReference type="Rhea" id="RHEA-COMP:9745"/>
        <dbReference type="Rhea" id="RHEA-COMP:9746"/>
        <dbReference type="ChEBI" id="CHEBI:15361"/>
        <dbReference type="ChEBI" id="CHEBI:29979"/>
        <dbReference type="ChEBI" id="CHEBI:58702"/>
        <dbReference type="ChEBI" id="CHEBI:64837"/>
        <dbReference type="EC" id="2.7.3.9"/>
    </reaction>
</comment>
<feature type="active site" description="Tele-phosphohistidine intermediate" evidence="18">
    <location>
        <position position="189"/>
    </location>
</feature>